<feature type="compositionally biased region" description="Low complexity" evidence="7">
    <location>
        <begin position="652"/>
        <end position="663"/>
    </location>
</feature>
<feature type="region of interest" description="Disordered" evidence="7">
    <location>
        <begin position="315"/>
        <end position="339"/>
    </location>
</feature>
<evidence type="ECO:0000256" key="2">
    <source>
        <dbReference type="ARBA" id="ARBA00022490"/>
    </source>
</evidence>
<dbReference type="GO" id="GO:0005634">
    <property type="term" value="C:nucleus"/>
    <property type="evidence" value="ECO:0007669"/>
    <property type="project" value="TreeGrafter"/>
</dbReference>
<feature type="compositionally biased region" description="Polar residues" evidence="7">
    <location>
        <begin position="628"/>
        <end position="637"/>
    </location>
</feature>
<feature type="compositionally biased region" description="Acidic residues" evidence="7">
    <location>
        <begin position="638"/>
        <end position="648"/>
    </location>
</feature>
<reference evidence="10" key="1">
    <citation type="submission" date="2016-05" db="EMBL/GenBank/DDBJ databases">
        <title>Comparative genomics of biotechnologically important yeasts.</title>
        <authorList>
            <consortium name="DOE Joint Genome Institute"/>
            <person name="Riley R."/>
            <person name="Haridas S."/>
            <person name="Wolfe K.H."/>
            <person name="Lopes M.R."/>
            <person name="Hittinger C.T."/>
            <person name="Goker M."/>
            <person name="Salamov A."/>
            <person name="Wisecaver J."/>
            <person name="Long T.M."/>
            <person name="Aerts A.L."/>
            <person name="Barry K."/>
            <person name="Choi C."/>
            <person name="Clum A."/>
            <person name="Coughlan A.Y."/>
            <person name="Deshpande S."/>
            <person name="Douglass A.P."/>
            <person name="Hanson S.J."/>
            <person name="Klenk H.-P."/>
            <person name="Labutti K."/>
            <person name="Lapidus A."/>
            <person name="Lindquist E."/>
            <person name="Lipzen A."/>
            <person name="Meier-Kolthoff J.P."/>
            <person name="Ohm R.A."/>
            <person name="Otillar R.P."/>
            <person name="Pangilinan J."/>
            <person name="Peng Y."/>
            <person name="Rokas A."/>
            <person name="Rosa C.A."/>
            <person name="Scheuner C."/>
            <person name="Sibirny A.A."/>
            <person name="Slot J.C."/>
            <person name="Stielow J.B."/>
            <person name="Sun H."/>
            <person name="Kurtzman C.P."/>
            <person name="Blackwell M."/>
            <person name="Grigoriev I.V."/>
            <person name="Jeffries T.W."/>
        </authorList>
    </citation>
    <scope>NUCLEOTIDE SEQUENCE [LARGE SCALE GENOMIC DNA]</scope>
    <source>
        <strain evidence="10">NRRL Y-2460</strain>
    </source>
</reference>
<evidence type="ECO:0000313" key="9">
    <source>
        <dbReference type="EMBL" id="ODV95463.1"/>
    </source>
</evidence>
<feature type="compositionally biased region" description="Gly residues" evidence="7">
    <location>
        <begin position="745"/>
        <end position="754"/>
    </location>
</feature>
<name>A0A1E4TUK9_PACTA</name>
<sequence>MSAMNARNNNKYFHSLDIHLLLLKSSFKIPLEVIKQNFRSLTKLIEKQNQTLLLNINKLVLVDSKSEKLNSLHKIVKNYELFLTNLKKKIDEHNEFVSRIETRFKKLQELEELESNFSKNKDDINPMSPELLNWHRDQINLLINNYLLRSNDFKEDEPNSGLQLIYDLNFNKLIDYDVIINGLKIYQRIKNNKDLSVLIEWCNENKKNLKTMSNNSYNLEFETYYQKFIELIKNNEIFKGLEIAKKILINDDSLIYRNGKSSIGTTTGINSNGIRDGKNFTKKASNIIGNNLERLTEISGLILYSAVDTHQMLEQEQDDDDDDDNDAVDGVDDDDDDVSTNLMDVDDPLSYYDQSLNPSIKFNRNFNQNYEKLLSKDKWNKLANFFLYSYNSIYGIEQNLEFLIMLSIGISSLKTKSCYHDIYSKSGTSGNGNNDIENKEDANEKDVDDRIDFKQFIPAPRAGNAYSTGGLLKHKKAGNCGKNSTYNGNNSSNTNNDLLVNYTNNCPICSLELTNISKSLPYSHQIMSNIFDNPILLPNGNIYQLDKLLKLNESLLGNSNNVSLNNVSATNSNNKKKKTKSSVSIGYNDKYKKNRIKIYGNNNNLFFQDLKQIYSEDELTDLEEETNQRPQQAAQNDIDSDDVDEDFREYEASSAGDSSNTSTSEEDDDDDEEEEEAEDEDNEDEDDGGDDDDDADYGGEFDEENEQYWNGRRINRSVGERPSRLSTNRNDITRNGINRRSVSGSGNGKLGGGAEGTGDIFDELKLLGKFKLKDPLSGEIFNSNELVRVFPT</sequence>
<keyword evidence="10" id="KW-1185">Reference proteome</keyword>
<feature type="region of interest" description="Disordered" evidence="7">
    <location>
        <begin position="621"/>
        <end position="754"/>
    </location>
</feature>
<feature type="compositionally biased region" description="Acidic residues" evidence="7">
    <location>
        <begin position="315"/>
        <end position="338"/>
    </location>
</feature>
<dbReference type="InterPro" id="IPR045098">
    <property type="entry name" value="Fyv10_fam"/>
</dbReference>
<proteinExistence type="predicted"/>
<evidence type="ECO:0000256" key="4">
    <source>
        <dbReference type="ARBA" id="ARBA00022771"/>
    </source>
</evidence>
<organism evidence="9 10">
    <name type="scientific">Pachysolen tannophilus NRRL Y-2460</name>
    <dbReference type="NCBI Taxonomy" id="669874"/>
    <lineage>
        <taxon>Eukaryota</taxon>
        <taxon>Fungi</taxon>
        <taxon>Dikarya</taxon>
        <taxon>Ascomycota</taxon>
        <taxon>Saccharomycotina</taxon>
        <taxon>Pichiomycetes</taxon>
        <taxon>Pachysolenaceae</taxon>
        <taxon>Pachysolen</taxon>
    </lineage>
</organism>
<keyword evidence="2" id="KW-0963">Cytoplasm</keyword>
<evidence type="ECO:0000256" key="6">
    <source>
        <dbReference type="PROSITE-ProRule" id="PRU01215"/>
    </source>
</evidence>
<dbReference type="GO" id="GO:0034657">
    <property type="term" value="C:GID complex"/>
    <property type="evidence" value="ECO:0007669"/>
    <property type="project" value="TreeGrafter"/>
</dbReference>
<dbReference type="EMBL" id="KV454014">
    <property type="protein sequence ID" value="ODV95463.1"/>
    <property type="molecule type" value="Genomic_DNA"/>
</dbReference>
<dbReference type="PROSITE" id="PS51867">
    <property type="entry name" value="ZF_RING_GID"/>
    <property type="match status" value="1"/>
</dbReference>
<feature type="zinc finger region" description="RING-Gid-type" evidence="6">
    <location>
        <begin position="506"/>
        <end position="569"/>
    </location>
</feature>
<accession>A0A1E4TUK9</accession>
<dbReference type="Pfam" id="PF10607">
    <property type="entry name" value="CTLH"/>
    <property type="match status" value="1"/>
</dbReference>
<gene>
    <name evidence="9" type="ORF">PACTADRAFT_3162</name>
</gene>
<dbReference type="GO" id="GO:0005737">
    <property type="term" value="C:cytoplasm"/>
    <property type="evidence" value="ECO:0007669"/>
    <property type="project" value="UniProtKB-SubCell"/>
</dbReference>
<keyword evidence="5" id="KW-0862">Zinc</keyword>
<feature type="compositionally biased region" description="Acidic residues" evidence="7">
    <location>
        <begin position="664"/>
        <end position="706"/>
    </location>
</feature>
<evidence type="ECO:0000256" key="1">
    <source>
        <dbReference type="ARBA" id="ARBA00004496"/>
    </source>
</evidence>
<dbReference type="InterPro" id="IPR024964">
    <property type="entry name" value="CTLH/CRA"/>
</dbReference>
<keyword evidence="3" id="KW-0479">Metal-binding</keyword>
<evidence type="ECO:0000259" key="8">
    <source>
        <dbReference type="PROSITE" id="PS51867"/>
    </source>
</evidence>
<comment type="subcellular location">
    <subcellularLocation>
        <location evidence="1">Cytoplasm</location>
    </subcellularLocation>
</comment>
<dbReference type="GO" id="GO:0043161">
    <property type="term" value="P:proteasome-mediated ubiquitin-dependent protein catabolic process"/>
    <property type="evidence" value="ECO:0007669"/>
    <property type="project" value="InterPro"/>
</dbReference>
<evidence type="ECO:0000256" key="3">
    <source>
        <dbReference type="ARBA" id="ARBA00022723"/>
    </source>
</evidence>
<dbReference type="Proteomes" id="UP000094236">
    <property type="component" value="Unassembled WGS sequence"/>
</dbReference>
<dbReference type="InterPro" id="IPR044063">
    <property type="entry name" value="ZF_RING_GID"/>
</dbReference>
<evidence type="ECO:0000256" key="5">
    <source>
        <dbReference type="ARBA" id="ARBA00022833"/>
    </source>
</evidence>
<dbReference type="PANTHER" id="PTHR12170:SF2">
    <property type="entry name" value="E3 UBIQUITIN-PROTEIN TRANSFERASE MAEA"/>
    <property type="match status" value="1"/>
</dbReference>
<dbReference type="STRING" id="669874.A0A1E4TUK9"/>
<dbReference type="OrthoDB" id="1933455at2759"/>
<dbReference type="AlphaFoldDB" id="A0A1E4TUK9"/>
<dbReference type="GO" id="GO:0061630">
    <property type="term" value="F:ubiquitin protein ligase activity"/>
    <property type="evidence" value="ECO:0007669"/>
    <property type="project" value="InterPro"/>
</dbReference>
<dbReference type="PANTHER" id="PTHR12170">
    <property type="entry name" value="MACROPHAGE ERYTHROBLAST ATTACHER-RELATED"/>
    <property type="match status" value="1"/>
</dbReference>
<evidence type="ECO:0000313" key="10">
    <source>
        <dbReference type="Proteomes" id="UP000094236"/>
    </source>
</evidence>
<feature type="compositionally biased region" description="Polar residues" evidence="7">
    <location>
        <begin position="724"/>
        <end position="743"/>
    </location>
</feature>
<dbReference type="GO" id="GO:0008270">
    <property type="term" value="F:zinc ion binding"/>
    <property type="evidence" value="ECO:0007669"/>
    <property type="project" value="UniProtKB-KW"/>
</dbReference>
<feature type="domain" description="RING-Gid-type" evidence="8">
    <location>
        <begin position="506"/>
        <end position="569"/>
    </location>
</feature>
<evidence type="ECO:0000256" key="7">
    <source>
        <dbReference type="SAM" id="MobiDB-lite"/>
    </source>
</evidence>
<protein>
    <recommendedName>
        <fullName evidence="8">RING-Gid-type domain-containing protein</fullName>
    </recommendedName>
</protein>
<keyword evidence="4 6" id="KW-0863">Zinc-finger</keyword>